<dbReference type="EMBL" id="MFAF01000149">
    <property type="protein sequence ID" value="OGD71500.1"/>
    <property type="molecule type" value="Genomic_DNA"/>
</dbReference>
<protein>
    <submittedName>
        <fullName evidence="1">Uncharacterized protein</fullName>
    </submittedName>
</protein>
<organism evidence="1 2">
    <name type="scientific">Candidatus Coatesbacteria bacterium RBG_13_66_14</name>
    <dbReference type="NCBI Taxonomy" id="1817816"/>
    <lineage>
        <taxon>Bacteria</taxon>
        <taxon>Candidatus Coatesiibacteriota</taxon>
    </lineage>
</organism>
<dbReference type="STRING" id="1817816.A2Y64_03405"/>
<accession>A0A1F5EVW4</accession>
<comment type="caution">
    <text evidence="1">The sequence shown here is derived from an EMBL/GenBank/DDBJ whole genome shotgun (WGS) entry which is preliminary data.</text>
</comment>
<name>A0A1F5EVW4_9BACT</name>
<reference evidence="1 2" key="1">
    <citation type="journal article" date="2016" name="Nat. Commun.">
        <title>Thousands of microbial genomes shed light on interconnected biogeochemical processes in an aquifer system.</title>
        <authorList>
            <person name="Anantharaman K."/>
            <person name="Brown C.T."/>
            <person name="Hug L.A."/>
            <person name="Sharon I."/>
            <person name="Castelle C.J."/>
            <person name="Probst A.J."/>
            <person name="Thomas B.C."/>
            <person name="Singh A."/>
            <person name="Wilkins M.J."/>
            <person name="Karaoz U."/>
            <person name="Brodie E.L."/>
            <person name="Williams K.H."/>
            <person name="Hubbard S.S."/>
            <person name="Banfield J.F."/>
        </authorList>
    </citation>
    <scope>NUCLEOTIDE SEQUENCE [LARGE SCALE GENOMIC DNA]</scope>
</reference>
<dbReference type="Proteomes" id="UP000177187">
    <property type="component" value="Unassembled WGS sequence"/>
</dbReference>
<evidence type="ECO:0000313" key="2">
    <source>
        <dbReference type="Proteomes" id="UP000177187"/>
    </source>
</evidence>
<proteinExistence type="predicted"/>
<sequence>MHVRLVLSLVVLALPVAVTAYEYEVYVGGPDSGLDLVYRDGEFVGGWPGGVLWTREFIPFEGCCNEIDFIPLPHADTEVIAAAESRLTEFGDIYIVMEARSLEAVHDPGAVAWVVSAEPDVRPEDILSMAQFLRAKAGFVREGWLGFVSDRGLALTGWGALFVQIDEGTLTGAEYQPYDYSAQTQLREWGVIGPDEEYSDHPEANGVAEWTTVEGIAPLVEGTFTLGYAVRFE</sequence>
<dbReference type="AlphaFoldDB" id="A0A1F5EVW4"/>
<gene>
    <name evidence="1" type="ORF">A2Y64_03405</name>
</gene>
<evidence type="ECO:0000313" key="1">
    <source>
        <dbReference type="EMBL" id="OGD71500.1"/>
    </source>
</evidence>